<evidence type="ECO:0000259" key="3">
    <source>
        <dbReference type="Pfam" id="PF13568"/>
    </source>
</evidence>
<accession>A0ABT3PK74</accession>
<evidence type="ECO:0000313" key="4">
    <source>
        <dbReference type="EMBL" id="MCW9706336.1"/>
    </source>
</evidence>
<evidence type="ECO:0000313" key="5">
    <source>
        <dbReference type="Proteomes" id="UP001207918"/>
    </source>
</evidence>
<feature type="region of interest" description="Disordered" evidence="1">
    <location>
        <begin position="178"/>
        <end position="225"/>
    </location>
</feature>
<sequence length="426" mass="47620">MDSRNNKDPIERLFQKKAEEYDISYQEKDWLKLEKRLDEQDQMIANRRKRWFIAAAVLLLFSFLGYAIYQNSQKIERLHQQLQEQEFTQNSPNDQSNTPSTQPDGGQSTENNRSSSPSTPAGELDPDSDIASTESNRHSREENRGQSFQSADFIVSADAVQKTAYDLPCGDCQLGDMAELQPSSPSTALNQGQVTGTSPSPYLTAVEKGNQEESTARTQTALSDPSWANRSKLSVGFLAGPDLSTAGSLSDFHSPGYSLGLNIAYRLSPNFSIQAGFIRSVSRYVAGSNDYHPPQSFLGYGDSPLKTIAECAIIDIPLSIKYDWAHFDQSRIFATAGVSSYIMLSEDYKFEYASAGNDQAKGWYGKTGTRHWSSNINLSIGYEYDLNNRFSLRVEPFLKLPIREVGWGNVKLYSLGSFISFNYNLY</sequence>
<feature type="compositionally biased region" description="Polar residues" evidence="1">
    <location>
        <begin position="83"/>
        <end position="119"/>
    </location>
</feature>
<feature type="domain" description="Outer membrane protein beta-barrel" evidence="3">
    <location>
        <begin position="251"/>
        <end position="391"/>
    </location>
</feature>
<evidence type="ECO:0000256" key="1">
    <source>
        <dbReference type="SAM" id="MobiDB-lite"/>
    </source>
</evidence>
<keyword evidence="5" id="KW-1185">Reference proteome</keyword>
<protein>
    <submittedName>
        <fullName evidence="4">Outer membrane beta-barrel protein</fullName>
    </submittedName>
</protein>
<keyword evidence="2" id="KW-0812">Transmembrane</keyword>
<proteinExistence type="predicted"/>
<dbReference type="InterPro" id="IPR025665">
    <property type="entry name" value="Beta-barrel_OMP_2"/>
</dbReference>
<feature type="region of interest" description="Disordered" evidence="1">
    <location>
        <begin position="83"/>
        <end position="150"/>
    </location>
</feature>
<keyword evidence="2" id="KW-1133">Transmembrane helix</keyword>
<dbReference type="RefSeq" id="WP_265765041.1">
    <property type="nucleotide sequence ID" value="NZ_JAGGJA010000003.1"/>
</dbReference>
<dbReference type="InterPro" id="IPR011250">
    <property type="entry name" value="OMP/PagP_B-barrel"/>
</dbReference>
<keyword evidence="2" id="KW-0472">Membrane</keyword>
<dbReference type="EMBL" id="JAGGJA010000003">
    <property type="protein sequence ID" value="MCW9706336.1"/>
    <property type="molecule type" value="Genomic_DNA"/>
</dbReference>
<gene>
    <name evidence="4" type="ORF">J6I44_05700</name>
</gene>
<evidence type="ECO:0000256" key="2">
    <source>
        <dbReference type="SAM" id="Phobius"/>
    </source>
</evidence>
<feature type="compositionally biased region" description="Basic and acidic residues" evidence="1">
    <location>
        <begin position="135"/>
        <end position="144"/>
    </location>
</feature>
<feature type="compositionally biased region" description="Polar residues" evidence="1">
    <location>
        <begin position="181"/>
        <end position="201"/>
    </location>
</feature>
<organism evidence="4 5">
    <name type="scientific">Fodinibius salsisoli</name>
    <dbReference type="NCBI Taxonomy" id="2820877"/>
    <lineage>
        <taxon>Bacteria</taxon>
        <taxon>Pseudomonadati</taxon>
        <taxon>Balneolota</taxon>
        <taxon>Balneolia</taxon>
        <taxon>Balneolales</taxon>
        <taxon>Balneolaceae</taxon>
        <taxon>Fodinibius</taxon>
    </lineage>
</organism>
<comment type="caution">
    <text evidence="4">The sequence shown here is derived from an EMBL/GenBank/DDBJ whole genome shotgun (WGS) entry which is preliminary data.</text>
</comment>
<dbReference type="Gene3D" id="2.40.160.20">
    <property type="match status" value="1"/>
</dbReference>
<dbReference type="Pfam" id="PF13568">
    <property type="entry name" value="OMP_b-brl_2"/>
    <property type="match status" value="1"/>
</dbReference>
<dbReference type="SUPFAM" id="SSF56925">
    <property type="entry name" value="OMPA-like"/>
    <property type="match status" value="1"/>
</dbReference>
<dbReference type="Proteomes" id="UP001207918">
    <property type="component" value="Unassembled WGS sequence"/>
</dbReference>
<feature type="transmembrane region" description="Helical" evidence="2">
    <location>
        <begin position="51"/>
        <end position="69"/>
    </location>
</feature>
<name>A0ABT3PK74_9BACT</name>
<reference evidence="4 5" key="1">
    <citation type="submission" date="2021-03" db="EMBL/GenBank/DDBJ databases">
        <title>Aliifodinibius sp. nov., a new bacterium isolated from saline soil.</title>
        <authorList>
            <person name="Galisteo C."/>
            <person name="De La Haba R."/>
            <person name="Sanchez-Porro C."/>
            <person name="Ventosa A."/>
        </authorList>
    </citation>
    <scope>NUCLEOTIDE SEQUENCE [LARGE SCALE GENOMIC DNA]</scope>
    <source>
        <strain evidence="4 5">1BSP15-2V2</strain>
    </source>
</reference>
<feature type="compositionally biased region" description="Polar residues" evidence="1">
    <location>
        <begin position="216"/>
        <end position="225"/>
    </location>
</feature>